<name>A0A2T5EGT6_VIBSP</name>
<dbReference type="PANTHER" id="PTHR30349">
    <property type="entry name" value="PHAGE INTEGRASE-RELATED"/>
    <property type="match status" value="1"/>
</dbReference>
<dbReference type="GO" id="GO:0015074">
    <property type="term" value="P:DNA integration"/>
    <property type="evidence" value="ECO:0007669"/>
    <property type="project" value="UniProtKB-KW"/>
</dbReference>
<sequence length="405" mass="47568">MRLISTSKSWWLGKDVHTWKVDDGKYQFDITDPTEQRKCWFLIDENDNPIFIANAYLLDQLVDAKKKDVSQKAKSLLVFFRFLKTNDLEWNMTTPEVERSYRPIFQFRAKLKQLVEHGIYEDTTAAGYLSHIRSFYTFCYRHRYLEQLPFNITGKTRYGNDITDCSISIRSRTRRLRPLSEYHLKLLFQSWHVVAPEIRLCILMSLFIGLRETEVSSIPKRLFKVPKGFKGRNVPDITVGPKTRVRTKGSVERQIPFPVWLINLVNKYHKTERYKKRAEDYKLMYDCSDDQVPAILNRDGEPYSTATLTSLWGKITKEIRKIDPHYRHKWHDCRCTYGCGTMDAYLAVNGLDRNMALSQLKKNMGHSRSTTTLLYLEFWDNDPHTTIIADVMGDFVEMIIESIGV</sequence>
<dbReference type="Proteomes" id="UP000244197">
    <property type="component" value="Unassembled WGS sequence"/>
</dbReference>
<dbReference type="EMBL" id="PIFK01000097">
    <property type="protein sequence ID" value="PTP18760.1"/>
    <property type="molecule type" value="Genomic_DNA"/>
</dbReference>
<dbReference type="Gene3D" id="1.10.443.10">
    <property type="entry name" value="Intergrase catalytic core"/>
    <property type="match status" value="1"/>
</dbReference>
<dbReference type="InterPro" id="IPR050090">
    <property type="entry name" value="Tyrosine_recombinase_XerCD"/>
</dbReference>
<comment type="similarity">
    <text evidence="1">Belongs to the 'phage' integrase family.</text>
</comment>
<evidence type="ECO:0000256" key="1">
    <source>
        <dbReference type="ARBA" id="ARBA00008857"/>
    </source>
</evidence>
<reference evidence="5 6" key="1">
    <citation type="submission" date="2017-11" db="EMBL/GenBank/DDBJ databases">
        <title>Population delineation of vibrios coincides with oyster pathogenicity.</title>
        <authorList>
            <person name="Bruto M."/>
            <person name="Labreuche Y."/>
            <person name="James A."/>
            <person name="Piel D."/>
            <person name="Chenivesse S."/>
            <person name="Petton B."/>
            <person name="Polz M.F."/>
            <person name="Le Roux F."/>
        </authorList>
    </citation>
    <scope>NUCLEOTIDE SEQUENCE [LARGE SCALE GENOMIC DNA]</scope>
    <source>
        <strain evidence="5 6">FF_144</strain>
    </source>
</reference>
<dbReference type="GO" id="GO:0006310">
    <property type="term" value="P:DNA recombination"/>
    <property type="evidence" value="ECO:0007669"/>
    <property type="project" value="UniProtKB-KW"/>
</dbReference>
<dbReference type="RefSeq" id="WP_108188434.1">
    <property type="nucleotide sequence ID" value="NZ_PIFK01000097.1"/>
</dbReference>
<evidence type="ECO:0000256" key="3">
    <source>
        <dbReference type="ARBA" id="ARBA00023125"/>
    </source>
</evidence>
<proteinExistence type="inferred from homology"/>
<comment type="caution">
    <text evidence="5">The sequence shown here is derived from an EMBL/GenBank/DDBJ whole genome shotgun (WGS) entry which is preliminary data.</text>
</comment>
<dbReference type="InterPro" id="IPR011010">
    <property type="entry name" value="DNA_brk_join_enz"/>
</dbReference>
<gene>
    <name evidence="5" type="ORF">CWO07_24905</name>
</gene>
<dbReference type="InterPro" id="IPR013762">
    <property type="entry name" value="Integrase-like_cat_sf"/>
</dbReference>
<organism evidence="5 6">
    <name type="scientific">Vibrio splendidus</name>
    <dbReference type="NCBI Taxonomy" id="29497"/>
    <lineage>
        <taxon>Bacteria</taxon>
        <taxon>Pseudomonadati</taxon>
        <taxon>Pseudomonadota</taxon>
        <taxon>Gammaproteobacteria</taxon>
        <taxon>Vibrionales</taxon>
        <taxon>Vibrionaceae</taxon>
        <taxon>Vibrio</taxon>
    </lineage>
</organism>
<dbReference type="GO" id="GO:0003677">
    <property type="term" value="F:DNA binding"/>
    <property type="evidence" value="ECO:0007669"/>
    <property type="project" value="UniProtKB-KW"/>
</dbReference>
<dbReference type="SUPFAM" id="SSF56349">
    <property type="entry name" value="DNA breaking-rejoining enzymes"/>
    <property type="match status" value="1"/>
</dbReference>
<dbReference type="PANTHER" id="PTHR30349:SF41">
    <property type="entry name" value="INTEGRASE_RECOMBINASE PROTEIN MJ0367-RELATED"/>
    <property type="match status" value="1"/>
</dbReference>
<dbReference type="InterPro" id="IPR010998">
    <property type="entry name" value="Integrase_recombinase_N"/>
</dbReference>
<evidence type="ECO:0000313" key="5">
    <source>
        <dbReference type="EMBL" id="PTP18760.1"/>
    </source>
</evidence>
<keyword evidence="3" id="KW-0238">DNA-binding</keyword>
<protein>
    <recommendedName>
        <fullName evidence="7">Integrase</fullName>
    </recommendedName>
</protein>
<dbReference type="Gene3D" id="1.10.150.130">
    <property type="match status" value="1"/>
</dbReference>
<evidence type="ECO:0000256" key="2">
    <source>
        <dbReference type="ARBA" id="ARBA00022908"/>
    </source>
</evidence>
<keyword evidence="4" id="KW-0233">DNA recombination</keyword>
<accession>A0A2T5EGT6</accession>
<evidence type="ECO:0000256" key="4">
    <source>
        <dbReference type="ARBA" id="ARBA00023172"/>
    </source>
</evidence>
<evidence type="ECO:0008006" key="7">
    <source>
        <dbReference type="Google" id="ProtNLM"/>
    </source>
</evidence>
<dbReference type="AlphaFoldDB" id="A0A2T5EGT6"/>
<keyword evidence="2" id="KW-0229">DNA integration</keyword>
<evidence type="ECO:0000313" key="6">
    <source>
        <dbReference type="Proteomes" id="UP000244197"/>
    </source>
</evidence>